<name>A0A8S9V5H6_PHYIN</name>
<feature type="compositionally biased region" description="Acidic residues" evidence="1">
    <location>
        <begin position="1"/>
        <end position="16"/>
    </location>
</feature>
<reference evidence="2" key="1">
    <citation type="submission" date="2020-03" db="EMBL/GenBank/DDBJ databases">
        <title>Hybrid Assembly of Korean Phytophthora infestans isolates.</title>
        <authorList>
            <person name="Prokchorchik M."/>
            <person name="Lee Y."/>
            <person name="Seo J."/>
            <person name="Cho J.-H."/>
            <person name="Park Y.-E."/>
            <person name="Jang D.-C."/>
            <person name="Im J.-S."/>
            <person name="Choi J.-G."/>
            <person name="Park H.-J."/>
            <person name="Lee G.-B."/>
            <person name="Lee Y.-G."/>
            <person name="Hong S.-Y."/>
            <person name="Cho K."/>
            <person name="Sohn K.H."/>
        </authorList>
    </citation>
    <scope>NUCLEOTIDE SEQUENCE</scope>
    <source>
        <strain evidence="2">KR_2_A2</strain>
    </source>
</reference>
<evidence type="ECO:0000256" key="1">
    <source>
        <dbReference type="SAM" id="MobiDB-lite"/>
    </source>
</evidence>
<organism evidence="2 3">
    <name type="scientific">Phytophthora infestans</name>
    <name type="common">Potato late blight agent</name>
    <name type="synonym">Botrytis infestans</name>
    <dbReference type="NCBI Taxonomy" id="4787"/>
    <lineage>
        <taxon>Eukaryota</taxon>
        <taxon>Sar</taxon>
        <taxon>Stramenopiles</taxon>
        <taxon>Oomycota</taxon>
        <taxon>Peronosporomycetes</taxon>
        <taxon>Peronosporales</taxon>
        <taxon>Peronosporaceae</taxon>
        <taxon>Phytophthora</taxon>
    </lineage>
</organism>
<evidence type="ECO:0000313" key="3">
    <source>
        <dbReference type="Proteomes" id="UP000704712"/>
    </source>
</evidence>
<proteinExistence type="predicted"/>
<feature type="compositionally biased region" description="Polar residues" evidence="1">
    <location>
        <begin position="20"/>
        <end position="38"/>
    </location>
</feature>
<dbReference type="EMBL" id="JAACNO010000479">
    <property type="protein sequence ID" value="KAF4147367.1"/>
    <property type="molecule type" value="Genomic_DNA"/>
</dbReference>
<feature type="non-terminal residue" evidence="2">
    <location>
        <position position="52"/>
    </location>
</feature>
<sequence>MAEEVEHDNDIDDDGDTLGSAEQSQSPTQAGESTQQSDEVWCSGISKFCEIA</sequence>
<protein>
    <submittedName>
        <fullName evidence="2">Uncharacterized protein</fullName>
    </submittedName>
</protein>
<gene>
    <name evidence="2" type="ORF">GN958_ATG03489</name>
</gene>
<evidence type="ECO:0000313" key="2">
    <source>
        <dbReference type="EMBL" id="KAF4147367.1"/>
    </source>
</evidence>
<dbReference type="AlphaFoldDB" id="A0A8S9V5H6"/>
<dbReference type="Proteomes" id="UP000704712">
    <property type="component" value="Unassembled WGS sequence"/>
</dbReference>
<comment type="caution">
    <text evidence="2">The sequence shown here is derived from an EMBL/GenBank/DDBJ whole genome shotgun (WGS) entry which is preliminary data.</text>
</comment>
<accession>A0A8S9V5H6</accession>
<feature type="region of interest" description="Disordered" evidence="1">
    <location>
        <begin position="1"/>
        <end position="39"/>
    </location>
</feature>